<evidence type="ECO:0000313" key="2">
    <source>
        <dbReference type="Proteomes" id="UP001556040"/>
    </source>
</evidence>
<gene>
    <name evidence="1" type="ORF">AB1471_06985</name>
</gene>
<sequence length="165" mass="19358">MRRKHSLQIPLLITIFLAITLLLLLLLPSNADKASATVDEFYQLEQQANYSAAWELFHQEMQERFSKDNYIIDRTDLVVNQFGTDTFTYSLSKPEKVENWKMTADSKPLTAYKIIATLTLVGKYGHFDYVQYIYVTKVDKEWKILWDYKNLMASRLTSFVTLLVR</sequence>
<dbReference type="RefSeq" id="WP_367779032.1">
    <property type="nucleotide sequence ID" value="NZ_JBFMIA010000004.1"/>
</dbReference>
<accession>A0ABV3Q365</accession>
<protein>
    <recommendedName>
        <fullName evidence="3">DUF4440 domain-containing protein</fullName>
    </recommendedName>
</protein>
<organism evidence="1 2">
    <name type="scientific">Jeotgalibacillus marinus</name>
    <dbReference type="NCBI Taxonomy" id="86667"/>
    <lineage>
        <taxon>Bacteria</taxon>
        <taxon>Bacillati</taxon>
        <taxon>Bacillota</taxon>
        <taxon>Bacilli</taxon>
        <taxon>Bacillales</taxon>
        <taxon>Caryophanaceae</taxon>
        <taxon>Jeotgalibacillus</taxon>
    </lineage>
</organism>
<evidence type="ECO:0008006" key="3">
    <source>
        <dbReference type="Google" id="ProtNLM"/>
    </source>
</evidence>
<dbReference type="Gene3D" id="3.10.450.100">
    <property type="entry name" value="NTF2-like, domain 1"/>
    <property type="match status" value="1"/>
</dbReference>
<proteinExistence type="predicted"/>
<keyword evidence="2" id="KW-1185">Reference proteome</keyword>
<comment type="caution">
    <text evidence="1">The sequence shown here is derived from an EMBL/GenBank/DDBJ whole genome shotgun (WGS) entry which is preliminary data.</text>
</comment>
<evidence type="ECO:0000313" key="1">
    <source>
        <dbReference type="EMBL" id="MEW9501546.1"/>
    </source>
</evidence>
<dbReference type="SUPFAM" id="SSF54427">
    <property type="entry name" value="NTF2-like"/>
    <property type="match status" value="1"/>
</dbReference>
<dbReference type="EMBL" id="JBFMIA010000004">
    <property type="protein sequence ID" value="MEW9501546.1"/>
    <property type="molecule type" value="Genomic_DNA"/>
</dbReference>
<dbReference type="InterPro" id="IPR032710">
    <property type="entry name" value="NTF2-like_dom_sf"/>
</dbReference>
<name>A0ABV3Q365_9BACL</name>
<dbReference type="Proteomes" id="UP001556040">
    <property type="component" value="Unassembled WGS sequence"/>
</dbReference>
<reference evidence="1 2" key="1">
    <citation type="journal article" date="1979" name="Int. J. Syst. Evol. Microbiol.">
        <title>Bacillus globisporus subsp. marinus subsp. nov.</title>
        <authorList>
            <person name="Liu H."/>
        </authorList>
    </citation>
    <scope>NUCLEOTIDE SEQUENCE [LARGE SCALE GENOMIC DNA]</scope>
    <source>
        <strain evidence="1 2">DSM 1297</strain>
    </source>
</reference>